<accession>A0A562JTJ2</accession>
<proteinExistence type="predicted"/>
<evidence type="ECO:0000313" key="1">
    <source>
        <dbReference type="EMBL" id="TWH86512.1"/>
    </source>
</evidence>
<dbReference type="InterPro" id="IPR007815">
    <property type="entry name" value="Emycin_Estase"/>
</dbReference>
<dbReference type="EMBL" id="VLKI01000006">
    <property type="protein sequence ID" value="TWH86512.1"/>
    <property type="molecule type" value="Genomic_DNA"/>
</dbReference>
<dbReference type="InterPro" id="IPR052036">
    <property type="entry name" value="Hydrolase/PRTase-associated"/>
</dbReference>
<dbReference type="Gene3D" id="3.30.1870.10">
    <property type="entry name" value="EreA-like, domain 2"/>
    <property type="match status" value="1"/>
</dbReference>
<protein>
    <submittedName>
        <fullName evidence="1">Erythromycin esterase</fullName>
    </submittedName>
</protein>
<dbReference type="CDD" id="cd14728">
    <property type="entry name" value="Ere-like"/>
    <property type="match status" value="1"/>
</dbReference>
<organism evidence="1 2">
    <name type="scientific">Cytobacillus oceanisediminis</name>
    <dbReference type="NCBI Taxonomy" id="665099"/>
    <lineage>
        <taxon>Bacteria</taxon>
        <taxon>Bacillati</taxon>
        <taxon>Bacillota</taxon>
        <taxon>Bacilli</taxon>
        <taxon>Bacillales</taxon>
        <taxon>Bacillaceae</taxon>
        <taxon>Cytobacillus</taxon>
    </lineage>
</organism>
<comment type="caution">
    <text evidence="1">The sequence shown here is derived from an EMBL/GenBank/DDBJ whole genome shotgun (WGS) entry which is preliminary data.</text>
</comment>
<dbReference type="Proteomes" id="UP000318667">
    <property type="component" value="Unassembled WGS sequence"/>
</dbReference>
<evidence type="ECO:0000313" key="2">
    <source>
        <dbReference type="Proteomes" id="UP000318667"/>
    </source>
</evidence>
<reference evidence="1 2" key="1">
    <citation type="journal article" date="2015" name="Stand. Genomic Sci.">
        <title>Genomic Encyclopedia of Bacterial and Archaeal Type Strains, Phase III: the genomes of soil and plant-associated and newly described type strains.</title>
        <authorList>
            <person name="Whitman W.B."/>
            <person name="Woyke T."/>
            <person name="Klenk H.P."/>
            <person name="Zhou Y."/>
            <person name="Lilburn T.G."/>
            <person name="Beck B.J."/>
            <person name="De Vos P."/>
            <person name="Vandamme P."/>
            <person name="Eisen J.A."/>
            <person name="Garrity G."/>
            <person name="Hugenholtz P."/>
            <person name="Kyrpides N.C."/>
        </authorList>
    </citation>
    <scope>NUCLEOTIDE SEQUENCE [LARGE SCALE GENOMIC DNA]</scope>
    <source>
        <strain evidence="1 2">CGMCC 1.10115</strain>
    </source>
</reference>
<name>A0A562JTJ2_9BACI</name>
<keyword evidence="2" id="KW-1185">Reference proteome</keyword>
<gene>
    <name evidence="1" type="ORF">IQ19_02534</name>
</gene>
<dbReference type="PANTHER" id="PTHR31299">
    <property type="entry name" value="ESTERASE, PUTATIVE (AFU_ORTHOLOGUE AFUA_1G05850)-RELATED"/>
    <property type="match status" value="1"/>
</dbReference>
<dbReference type="GO" id="GO:0046677">
    <property type="term" value="P:response to antibiotic"/>
    <property type="evidence" value="ECO:0007669"/>
    <property type="project" value="InterPro"/>
</dbReference>
<sequence>MDKTRELIKAIQNEAYSYNTSSDLDRIIDSIGDAKFVLLGEASHGTSEFYTVRTELSKKLIEQKGFNCIAVEGDWPSCFNVNRYVKGYEQMSSHEALQDFNRWPTWMWANEEIRHLTEWLHDFNQCTDRRSQKAGFYGIDVYSLWESMEEIIKLLEKNGSTELEAAKKAFACF</sequence>
<dbReference type="AlphaFoldDB" id="A0A562JTJ2"/>
<dbReference type="PANTHER" id="PTHR31299:SF0">
    <property type="entry name" value="ESTERASE, PUTATIVE (AFU_ORTHOLOGUE AFUA_1G05850)-RELATED"/>
    <property type="match status" value="1"/>
</dbReference>
<dbReference type="SUPFAM" id="SSF159501">
    <property type="entry name" value="EreA/ChaN-like"/>
    <property type="match status" value="1"/>
</dbReference>
<dbReference type="Pfam" id="PF05139">
    <property type="entry name" value="Erythro_esteras"/>
    <property type="match status" value="1"/>
</dbReference>